<protein>
    <submittedName>
        <fullName evidence="1">2625_t:CDS:1</fullName>
    </submittedName>
</protein>
<keyword evidence="2" id="KW-1185">Reference proteome</keyword>
<feature type="non-terminal residue" evidence="1">
    <location>
        <position position="1"/>
    </location>
</feature>
<proteinExistence type="predicted"/>
<sequence length="46" mass="5017">LLSAKEASAVGLRPIGSQLWRVAIERVEAYRKPVMASLHRAEAGLD</sequence>
<name>A0ACA9NX31_9GLOM</name>
<dbReference type="EMBL" id="CAJVPW010018479">
    <property type="protein sequence ID" value="CAG8681925.1"/>
    <property type="molecule type" value="Genomic_DNA"/>
</dbReference>
<accession>A0ACA9NX31</accession>
<reference evidence="1" key="1">
    <citation type="submission" date="2021-06" db="EMBL/GenBank/DDBJ databases">
        <authorList>
            <person name="Kallberg Y."/>
            <person name="Tangrot J."/>
            <person name="Rosling A."/>
        </authorList>
    </citation>
    <scope>NUCLEOTIDE SEQUENCE</scope>
    <source>
        <strain evidence="1">28 12/20/2015</strain>
    </source>
</reference>
<evidence type="ECO:0000313" key="2">
    <source>
        <dbReference type="Proteomes" id="UP000789366"/>
    </source>
</evidence>
<comment type="caution">
    <text evidence="1">The sequence shown here is derived from an EMBL/GenBank/DDBJ whole genome shotgun (WGS) entry which is preliminary data.</text>
</comment>
<gene>
    <name evidence="1" type="ORF">SPELUC_LOCUS10203</name>
</gene>
<dbReference type="Proteomes" id="UP000789366">
    <property type="component" value="Unassembled WGS sequence"/>
</dbReference>
<evidence type="ECO:0000313" key="1">
    <source>
        <dbReference type="EMBL" id="CAG8681925.1"/>
    </source>
</evidence>
<organism evidence="1 2">
    <name type="scientific">Cetraspora pellucida</name>
    <dbReference type="NCBI Taxonomy" id="1433469"/>
    <lineage>
        <taxon>Eukaryota</taxon>
        <taxon>Fungi</taxon>
        <taxon>Fungi incertae sedis</taxon>
        <taxon>Mucoromycota</taxon>
        <taxon>Glomeromycotina</taxon>
        <taxon>Glomeromycetes</taxon>
        <taxon>Diversisporales</taxon>
        <taxon>Gigasporaceae</taxon>
        <taxon>Cetraspora</taxon>
    </lineage>
</organism>